<evidence type="ECO:0000313" key="1">
    <source>
        <dbReference type="EMBL" id="SFV74622.1"/>
    </source>
</evidence>
<name>A0A1W1D2E0_9ZZZZ</name>
<organism evidence="1">
    <name type="scientific">hydrothermal vent metagenome</name>
    <dbReference type="NCBI Taxonomy" id="652676"/>
    <lineage>
        <taxon>unclassified sequences</taxon>
        <taxon>metagenomes</taxon>
        <taxon>ecological metagenomes</taxon>
    </lineage>
</organism>
<dbReference type="AlphaFoldDB" id="A0A1W1D2E0"/>
<gene>
    <name evidence="1" type="ORF">MNB_SM-3-513</name>
</gene>
<accession>A0A1W1D2E0</accession>
<reference evidence="1" key="1">
    <citation type="submission" date="2016-10" db="EMBL/GenBank/DDBJ databases">
        <authorList>
            <person name="de Groot N.N."/>
        </authorList>
    </citation>
    <scope>NUCLEOTIDE SEQUENCE</scope>
</reference>
<protein>
    <submittedName>
        <fullName evidence="1">Uncharacterized protein</fullName>
    </submittedName>
</protein>
<proteinExistence type="predicted"/>
<sequence>MPLTASSSNLFKKDFTLMRLLTTSNHRGIILEVKRWWDYTHHLLNFS</sequence>
<dbReference type="EMBL" id="FPHP01000002">
    <property type="protein sequence ID" value="SFV74622.1"/>
    <property type="molecule type" value="Genomic_DNA"/>
</dbReference>